<dbReference type="PANTHER" id="PTHR34387">
    <property type="entry name" value="SLR1258 PROTEIN"/>
    <property type="match status" value="1"/>
</dbReference>
<evidence type="ECO:0000313" key="1">
    <source>
        <dbReference type="EMBL" id="TAJ43432.1"/>
    </source>
</evidence>
<dbReference type="EMBL" id="PGCL01000007">
    <property type="protein sequence ID" value="TAJ43432.1"/>
    <property type="molecule type" value="Genomic_DNA"/>
</dbReference>
<dbReference type="AlphaFoldDB" id="A0A483CLS4"/>
<dbReference type="RefSeq" id="WP_130647653.1">
    <property type="nucleotide sequence ID" value="NZ_PGCL01000007.1"/>
</dbReference>
<dbReference type="Gene3D" id="3.30.70.2970">
    <property type="entry name" value="Protein of unknown function (DUF541), domain 2"/>
    <property type="match status" value="1"/>
</dbReference>
<sequence length="243" mass="25647">MKTRTLALCAALLVLLAAGVWSASAATDSTDERLIHASGTGEVTTTPDRAVISFAVETQNTDPKVAQTANAAAMDGVIAALKAAGIAPEDLKTTGYNIYPEKQDETRPFGGSTIVYHVTNTLEVTLNDVTRTGEIIDLAVSNGANRVNNLYFTLSTERQQQFRSEALTKAVDQARSDADAVAVAADMTITGVKEISIGGTYVPMYGNYRAYDMVESAAGAVPTPIETGDVKVTASVSITYLCR</sequence>
<organism evidence="1 2">
    <name type="scientific">Methanofollis fontis</name>
    <dbReference type="NCBI Taxonomy" id="2052832"/>
    <lineage>
        <taxon>Archaea</taxon>
        <taxon>Methanobacteriati</taxon>
        <taxon>Methanobacteriota</taxon>
        <taxon>Stenosarchaea group</taxon>
        <taxon>Methanomicrobia</taxon>
        <taxon>Methanomicrobiales</taxon>
        <taxon>Methanomicrobiaceae</taxon>
        <taxon>Methanofollis</taxon>
    </lineage>
</organism>
<dbReference type="OrthoDB" id="12132at2157"/>
<protein>
    <submittedName>
        <fullName evidence="1">SIMPL domain-containing protein</fullName>
    </submittedName>
</protein>
<dbReference type="Gene3D" id="3.30.110.170">
    <property type="entry name" value="Protein of unknown function (DUF541), domain 1"/>
    <property type="match status" value="1"/>
</dbReference>
<dbReference type="Proteomes" id="UP000292580">
    <property type="component" value="Unassembled WGS sequence"/>
</dbReference>
<proteinExistence type="predicted"/>
<name>A0A483CLS4_9EURY</name>
<reference evidence="1 2" key="1">
    <citation type="submission" date="2017-11" db="EMBL/GenBank/DDBJ databases">
        <title>Isolation and Characterization of Methanofollis Species from Methane Seep Offshore SW Taiwan.</title>
        <authorList>
            <person name="Teng N.-H."/>
            <person name="Lai M.-C."/>
            <person name="Chen S.-C."/>
        </authorList>
    </citation>
    <scope>NUCLEOTIDE SEQUENCE [LARGE SCALE GENOMIC DNA]</scope>
    <source>
        <strain evidence="1 2">FWC-SCC2</strain>
    </source>
</reference>
<evidence type="ECO:0000313" key="2">
    <source>
        <dbReference type="Proteomes" id="UP000292580"/>
    </source>
</evidence>
<gene>
    <name evidence="1" type="ORF">CUJ86_11170</name>
</gene>
<dbReference type="GO" id="GO:0006974">
    <property type="term" value="P:DNA damage response"/>
    <property type="evidence" value="ECO:0007669"/>
    <property type="project" value="TreeGrafter"/>
</dbReference>
<dbReference type="PANTHER" id="PTHR34387:SF2">
    <property type="entry name" value="SLR1258 PROTEIN"/>
    <property type="match status" value="1"/>
</dbReference>
<keyword evidence="2" id="KW-1185">Reference proteome</keyword>
<dbReference type="InterPro" id="IPR052022">
    <property type="entry name" value="26kDa_periplasmic_antigen"/>
</dbReference>
<dbReference type="InterPro" id="IPR007497">
    <property type="entry name" value="SIMPL/DUF541"/>
</dbReference>
<accession>A0A483CLS4</accession>
<comment type="caution">
    <text evidence="1">The sequence shown here is derived from an EMBL/GenBank/DDBJ whole genome shotgun (WGS) entry which is preliminary data.</text>
</comment>
<dbReference type="Pfam" id="PF04402">
    <property type="entry name" value="SIMPL"/>
    <property type="match status" value="1"/>
</dbReference>